<evidence type="ECO:0000259" key="5">
    <source>
        <dbReference type="Pfam" id="PF00891"/>
    </source>
</evidence>
<proteinExistence type="predicted"/>
<dbReference type="InterPro" id="IPR029063">
    <property type="entry name" value="SAM-dependent_MTases_sf"/>
</dbReference>
<dbReference type="AlphaFoldDB" id="A0A022W0S1"/>
<dbReference type="InterPro" id="IPR036388">
    <property type="entry name" value="WH-like_DNA-bd_sf"/>
</dbReference>
<keyword evidence="2" id="KW-0808">Transferase</keyword>
<dbReference type="InterPro" id="IPR036390">
    <property type="entry name" value="WH_DNA-bd_sf"/>
</dbReference>
<name>A0A022W0S1_TRIRU</name>
<dbReference type="HOGENOM" id="CLU_005533_1_4_1"/>
<dbReference type="InterPro" id="IPR001077">
    <property type="entry name" value="COMT_C"/>
</dbReference>
<keyword evidence="3" id="KW-0949">S-adenosyl-L-methionine</keyword>
<dbReference type="SUPFAM" id="SSF46785">
    <property type="entry name" value="Winged helix' DNA-binding domain"/>
    <property type="match status" value="1"/>
</dbReference>
<dbReference type="GO" id="GO:0032259">
    <property type="term" value="P:methylation"/>
    <property type="evidence" value="ECO:0007669"/>
    <property type="project" value="UniProtKB-KW"/>
</dbReference>
<dbReference type="GO" id="GO:0008171">
    <property type="term" value="F:O-methyltransferase activity"/>
    <property type="evidence" value="ECO:0007669"/>
    <property type="project" value="InterPro"/>
</dbReference>
<feature type="region of interest" description="Disordered" evidence="4">
    <location>
        <begin position="1"/>
        <end position="22"/>
    </location>
</feature>
<dbReference type="PANTHER" id="PTHR43712">
    <property type="entry name" value="PUTATIVE (AFU_ORTHOLOGUE AFUA_4G14580)-RELATED"/>
    <property type="match status" value="1"/>
</dbReference>
<dbReference type="PROSITE" id="PS51683">
    <property type="entry name" value="SAM_OMT_II"/>
    <property type="match status" value="1"/>
</dbReference>
<reference evidence="6" key="1">
    <citation type="submission" date="2014-02" db="EMBL/GenBank/DDBJ databases">
        <title>The Genome Sequence of Trichophyton rubrum (morphotype fischeri) CBS 288.86.</title>
        <authorList>
            <consortium name="The Broad Institute Genomics Platform"/>
            <person name="Cuomo C.A."/>
            <person name="White T.C."/>
            <person name="Graser Y."/>
            <person name="Martinez-Rossi N."/>
            <person name="Heitman J."/>
            <person name="Young S.K."/>
            <person name="Zeng Q."/>
            <person name="Gargeya S."/>
            <person name="Abouelleil A."/>
            <person name="Alvarado L."/>
            <person name="Chapman S.B."/>
            <person name="Gainer-Dewar J."/>
            <person name="Goldberg J."/>
            <person name="Griggs A."/>
            <person name="Gujja S."/>
            <person name="Hansen M."/>
            <person name="Howarth C."/>
            <person name="Imamovic A."/>
            <person name="Larimer J."/>
            <person name="Martinez D."/>
            <person name="Murphy C."/>
            <person name="Pearson M.D."/>
            <person name="Persinoti G."/>
            <person name="Poon T."/>
            <person name="Priest M."/>
            <person name="Roberts A.D."/>
            <person name="Saif S."/>
            <person name="Shea T.D."/>
            <person name="Sykes S.N."/>
            <person name="Wortman J."/>
            <person name="Nusbaum C."/>
            <person name="Birren B."/>
        </authorList>
    </citation>
    <scope>NUCLEOTIDE SEQUENCE [LARGE SCALE GENOMIC DNA]</scope>
    <source>
        <strain evidence="6">CBS 288.86</strain>
    </source>
</reference>
<dbReference type="Proteomes" id="UP000023758">
    <property type="component" value="Unassembled WGS sequence"/>
</dbReference>
<dbReference type="Pfam" id="PF00891">
    <property type="entry name" value="Methyltransf_2"/>
    <property type="match status" value="1"/>
</dbReference>
<dbReference type="Gene3D" id="3.40.50.150">
    <property type="entry name" value="Vaccinia Virus protein VP39"/>
    <property type="match status" value="1"/>
</dbReference>
<protein>
    <recommendedName>
        <fullName evidence="5">O-methyltransferase C-terminal domain-containing protein</fullName>
    </recommendedName>
</protein>
<dbReference type="PANTHER" id="PTHR43712:SF19">
    <property type="entry name" value="DUAL O-METHYLTRANSFERASE_FAD-DEPENDENT MONOOXYGENASE ELCB"/>
    <property type="match status" value="1"/>
</dbReference>
<evidence type="ECO:0000256" key="3">
    <source>
        <dbReference type="ARBA" id="ARBA00022691"/>
    </source>
</evidence>
<dbReference type="Gene3D" id="1.10.10.10">
    <property type="entry name" value="Winged helix-like DNA-binding domain superfamily/Winged helix DNA-binding domain"/>
    <property type="match status" value="1"/>
</dbReference>
<feature type="domain" description="O-methyltransferase C-terminal" evidence="5">
    <location>
        <begin position="208"/>
        <end position="424"/>
    </location>
</feature>
<organism evidence="6">
    <name type="scientific">Trichophyton rubrum CBS 288.86</name>
    <dbReference type="NCBI Taxonomy" id="1215330"/>
    <lineage>
        <taxon>Eukaryota</taxon>
        <taxon>Fungi</taxon>
        <taxon>Dikarya</taxon>
        <taxon>Ascomycota</taxon>
        <taxon>Pezizomycotina</taxon>
        <taxon>Eurotiomycetes</taxon>
        <taxon>Eurotiomycetidae</taxon>
        <taxon>Onygenales</taxon>
        <taxon>Arthrodermataceae</taxon>
        <taxon>Trichophyton</taxon>
    </lineage>
</organism>
<dbReference type="EMBL" id="KK207865">
    <property type="protein sequence ID" value="EZF51598.1"/>
    <property type="molecule type" value="Genomic_DNA"/>
</dbReference>
<evidence type="ECO:0000256" key="2">
    <source>
        <dbReference type="ARBA" id="ARBA00022679"/>
    </source>
</evidence>
<dbReference type="InterPro" id="IPR016461">
    <property type="entry name" value="COMT-like"/>
</dbReference>
<evidence type="ECO:0000313" key="6">
    <source>
        <dbReference type="EMBL" id="EZF51598.1"/>
    </source>
</evidence>
<dbReference type="OrthoDB" id="1606438at2759"/>
<gene>
    <name evidence="6" type="ORF">H103_05103</name>
</gene>
<evidence type="ECO:0000256" key="4">
    <source>
        <dbReference type="SAM" id="MobiDB-lite"/>
    </source>
</evidence>
<accession>A0A022W0S1</accession>
<sequence length="454" mass="49746">MSVTTMQQNNSEIPKTNGTHSQEPMLEVLASQVQENARIVSEFLRTSGHTAPSFASDAPATSLPPSAPPEIGAARQALMGAALQIFHLAAGPSEYLPHLAVGYQHIACLRWLTHFSIFKLVPRDSSISYPALATAAGVSVKQLKTVARMAMTNHLFCEPEPNMVAHTATSMLIASDSSFYDWASFMCEASVPMAAKLVEATEKWTDSEEKTQTAYNVAFDTDLPFFDHLKTQPDKTRQFASYMKNVQKSGGTGMHYLIEGFDWASLGKGTVVDVGGSSGAASISLASAFPDLNFIVQDLPENAADGQAFLASPEQQEKLGKGVTSRIFFEGHDFFQPQPFQGADVYLLRMILHDWPKKEAVKILQNILPALKDSSRIIIMDTVLPQPGSIPSAQERLLRARDMTMLEAFNSLERDLEDWKELLHSVDERLTLKNVVQPIGSVMSVLEITLGGRT</sequence>
<keyword evidence="1" id="KW-0489">Methyltransferase</keyword>
<evidence type="ECO:0000256" key="1">
    <source>
        <dbReference type="ARBA" id="ARBA00022603"/>
    </source>
</evidence>
<dbReference type="SUPFAM" id="SSF53335">
    <property type="entry name" value="S-adenosyl-L-methionine-dependent methyltransferases"/>
    <property type="match status" value="1"/>
</dbReference>